<gene>
    <name evidence="2" type="ORF">UFOPK3610_01066</name>
</gene>
<keyword evidence="1" id="KW-0472">Membrane</keyword>
<keyword evidence="1" id="KW-0812">Transmembrane</keyword>
<keyword evidence="1" id="KW-1133">Transmembrane helix</keyword>
<reference evidence="2" key="1">
    <citation type="submission" date="2020-05" db="EMBL/GenBank/DDBJ databases">
        <authorList>
            <person name="Chiriac C."/>
            <person name="Salcher M."/>
            <person name="Ghai R."/>
            <person name="Kavagutti S V."/>
        </authorList>
    </citation>
    <scope>NUCLEOTIDE SEQUENCE</scope>
</reference>
<evidence type="ECO:0000256" key="1">
    <source>
        <dbReference type="SAM" id="Phobius"/>
    </source>
</evidence>
<feature type="transmembrane region" description="Helical" evidence="1">
    <location>
        <begin position="65"/>
        <end position="83"/>
    </location>
</feature>
<feature type="transmembrane region" description="Helical" evidence="1">
    <location>
        <begin position="41"/>
        <end position="59"/>
    </location>
</feature>
<name>A0A6J7HFR3_9ZZZZ</name>
<sequence>MPGVSVEDEVGRLLLRGYRIAFRSDAETVLSPPSARKGGQTVLLILGLLIGIAGIIIGVADARMWMMLVGIAVIVVSLLLFWLSTRPSGIRVFIDADGQISQARVRGSQW</sequence>
<evidence type="ECO:0000313" key="2">
    <source>
        <dbReference type="EMBL" id="CAB4915070.1"/>
    </source>
</evidence>
<accession>A0A6J7HFR3</accession>
<protein>
    <submittedName>
        <fullName evidence="2">Unannotated protein</fullName>
    </submittedName>
</protein>
<dbReference type="AlphaFoldDB" id="A0A6J7HFR3"/>
<proteinExistence type="predicted"/>
<organism evidence="2">
    <name type="scientific">freshwater metagenome</name>
    <dbReference type="NCBI Taxonomy" id="449393"/>
    <lineage>
        <taxon>unclassified sequences</taxon>
        <taxon>metagenomes</taxon>
        <taxon>ecological metagenomes</taxon>
    </lineage>
</organism>
<dbReference type="EMBL" id="CAFBMR010000038">
    <property type="protein sequence ID" value="CAB4915070.1"/>
    <property type="molecule type" value="Genomic_DNA"/>
</dbReference>